<dbReference type="InParanoid" id="L5KTU4"/>
<evidence type="ECO:0000256" key="1">
    <source>
        <dbReference type="SAM" id="MobiDB-lite"/>
    </source>
</evidence>
<feature type="compositionally biased region" description="Low complexity" evidence="1">
    <location>
        <begin position="47"/>
        <end position="56"/>
    </location>
</feature>
<protein>
    <submittedName>
        <fullName evidence="2">Uncharacterized protein</fullName>
    </submittedName>
</protein>
<evidence type="ECO:0000313" key="3">
    <source>
        <dbReference type="Proteomes" id="UP000010552"/>
    </source>
</evidence>
<proteinExistence type="predicted"/>
<gene>
    <name evidence="2" type="ORF">PAL_GLEAN10006385</name>
</gene>
<evidence type="ECO:0000313" key="2">
    <source>
        <dbReference type="EMBL" id="ELK14356.1"/>
    </source>
</evidence>
<feature type="compositionally biased region" description="Polar residues" evidence="1">
    <location>
        <begin position="84"/>
        <end position="104"/>
    </location>
</feature>
<dbReference type="Proteomes" id="UP000010552">
    <property type="component" value="Unassembled WGS sequence"/>
</dbReference>
<sequence>MLLRPRLGHTRRSLSRFYAAGHESLIYGYLTSVAASITDQKNRGCIQARQDSTSSQRSRRRRQGEELLEGQPVVGTAADEEGTEAQNSGPWASMGTMGSLQPSILGSGHPLTP</sequence>
<name>L5KTU4_PTEAL</name>
<dbReference type="EMBL" id="KB030575">
    <property type="protein sequence ID" value="ELK14356.1"/>
    <property type="molecule type" value="Genomic_DNA"/>
</dbReference>
<keyword evidence="3" id="KW-1185">Reference proteome</keyword>
<reference evidence="3" key="1">
    <citation type="journal article" date="2013" name="Science">
        <title>Comparative analysis of bat genomes provides insight into the evolution of flight and immunity.</title>
        <authorList>
            <person name="Zhang G."/>
            <person name="Cowled C."/>
            <person name="Shi Z."/>
            <person name="Huang Z."/>
            <person name="Bishop-Lilly K.A."/>
            <person name="Fang X."/>
            <person name="Wynne J.W."/>
            <person name="Xiong Z."/>
            <person name="Baker M.L."/>
            <person name="Zhao W."/>
            <person name="Tachedjian M."/>
            <person name="Zhu Y."/>
            <person name="Zhou P."/>
            <person name="Jiang X."/>
            <person name="Ng J."/>
            <person name="Yang L."/>
            <person name="Wu L."/>
            <person name="Xiao J."/>
            <person name="Feng Y."/>
            <person name="Chen Y."/>
            <person name="Sun X."/>
            <person name="Zhang Y."/>
            <person name="Marsh G.A."/>
            <person name="Crameri G."/>
            <person name="Broder C.C."/>
            <person name="Frey K.G."/>
            <person name="Wang L.F."/>
            <person name="Wang J."/>
        </authorList>
    </citation>
    <scope>NUCLEOTIDE SEQUENCE [LARGE SCALE GENOMIC DNA]</scope>
</reference>
<accession>L5KTU4</accession>
<dbReference type="AlphaFoldDB" id="L5KTU4"/>
<feature type="region of interest" description="Disordered" evidence="1">
    <location>
        <begin position="40"/>
        <end position="113"/>
    </location>
</feature>
<organism evidence="2 3">
    <name type="scientific">Pteropus alecto</name>
    <name type="common">Black flying fox</name>
    <dbReference type="NCBI Taxonomy" id="9402"/>
    <lineage>
        <taxon>Eukaryota</taxon>
        <taxon>Metazoa</taxon>
        <taxon>Chordata</taxon>
        <taxon>Craniata</taxon>
        <taxon>Vertebrata</taxon>
        <taxon>Euteleostomi</taxon>
        <taxon>Mammalia</taxon>
        <taxon>Eutheria</taxon>
        <taxon>Laurasiatheria</taxon>
        <taxon>Chiroptera</taxon>
        <taxon>Yinpterochiroptera</taxon>
        <taxon>Pteropodoidea</taxon>
        <taxon>Pteropodidae</taxon>
        <taxon>Pteropodinae</taxon>
        <taxon>Pteropus</taxon>
    </lineage>
</organism>